<evidence type="ECO:0000313" key="1">
    <source>
        <dbReference type="EMBL" id="TQD81954.1"/>
    </source>
</evidence>
<dbReference type="EMBL" id="VIEB01000744">
    <property type="protein sequence ID" value="TQD81954.1"/>
    <property type="molecule type" value="Genomic_DNA"/>
</dbReference>
<keyword evidence="2" id="KW-1185">Reference proteome</keyword>
<protein>
    <submittedName>
        <fullName evidence="1">Uncharacterized protein</fullName>
    </submittedName>
</protein>
<accession>A0A540L654</accession>
<reference evidence="1 2" key="1">
    <citation type="journal article" date="2019" name="G3 (Bethesda)">
        <title>Sequencing of a Wild Apple (Malus baccata) Genome Unravels the Differences Between Cultivated and Wild Apple Species Regarding Disease Resistance and Cold Tolerance.</title>
        <authorList>
            <person name="Chen X."/>
        </authorList>
    </citation>
    <scope>NUCLEOTIDE SEQUENCE [LARGE SCALE GENOMIC DNA]</scope>
    <source>
        <strain evidence="2">cv. Shandingzi</strain>
        <tissue evidence="1">Leaves</tissue>
    </source>
</reference>
<gene>
    <name evidence="1" type="ORF">C1H46_032501</name>
</gene>
<comment type="caution">
    <text evidence="1">The sequence shown here is derived from an EMBL/GenBank/DDBJ whole genome shotgun (WGS) entry which is preliminary data.</text>
</comment>
<sequence>MGTLGRAIYTVGFWIRETGQAIDRLGSSLQGSYYFKEQRAVWFAFRIDFDIAAVELA</sequence>
<organism evidence="1 2">
    <name type="scientific">Malus baccata</name>
    <name type="common">Siberian crab apple</name>
    <name type="synonym">Pyrus baccata</name>
    <dbReference type="NCBI Taxonomy" id="106549"/>
    <lineage>
        <taxon>Eukaryota</taxon>
        <taxon>Viridiplantae</taxon>
        <taxon>Streptophyta</taxon>
        <taxon>Embryophyta</taxon>
        <taxon>Tracheophyta</taxon>
        <taxon>Spermatophyta</taxon>
        <taxon>Magnoliopsida</taxon>
        <taxon>eudicotyledons</taxon>
        <taxon>Gunneridae</taxon>
        <taxon>Pentapetalae</taxon>
        <taxon>rosids</taxon>
        <taxon>fabids</taxon>
        <taxon>Rosales</taxon>
        <taxon>Rosaceae</taxon>
        <taxon>Amygdaloideae</taxon>
        <taxon>Maleae</taxon>
        <taxon>Malus</taxon>
    </lineage>
</organism>
<dbReference type="STRING" id="106549.A0A540L654"/>
<evidence type="ECO:0000313" key="2">
    <source>
        <dbReference type="Proteomes" id="UP000315295"/>
    </source>
</evidence>
<proteinExistence type="predicted"/>
<dbReference type="AlphaFoldDB" id="A0A540L654"/>
<dbReference type="Proteomes" id="UP000315295">
    <property type="component" value="Unassembled WGS sequence"/>
</dbReference>
<name>A0A540L654_MALBA</name>